<feature type="compositionally biased region" description="Basic and acidic residues" evidence="3">
    <location>
        <begin position="1"/>
        <end position="10"/>
    </location>
</feature>
<gene>
    <name evidence="4" type="ORF">EXIGLDRAFT_634709</name>
</gene>
<dbReference type="AlphaFoldDB" id="A0A166MF53"/>
<dbReference type="GO" id="GO:0140662">
    <property type="term" value="F:ATP-dependent protein folding chaperone"/>
    <property type="evidence" value="ECO:0007669"/>
    <property type="project" value="InterPro"/>
</dbReference>
<evidence type="ECO:0000256" key="2">
    <source>
        <dbReference type="ARBA" id="ARBA00022840"/>
    </source>
</evidence>
<keyword evidence="1" id="KW-0547">Nucleotide-binding</keyword>
<keyword evidence="2" id="KW-0067">ATP-binding</keyword>
<dbReference type="Gene3D" id="3.30.420.40">
    <property type="match status" value="1"/>
</dbReference>
<evidence type="ECO:0000256" key="3">
    <source>
        <dbReference type="SAM" id="MobiDB-lite"/>
    </source>
</evidence>
<feature type="non-terminal residue" evidence="4">
    <location>
        <position position="102"/>
    </location>
</feature>
<sequence>MLARFPERNRTTSSNPSFLNSRRLLGPAVNNQTDANRLICPAFDHSHDESHVQRLPFKIFNKAGKAVAHLKGFTPGEISPIVLVDMKDGAESFVLHTASNAV</sequence>
<evidence type="ECO:0000313" key="4">
    <source>
        <dbReference type="EMBL" id="KZV77962.1"/>
    </source>
</evidence>
<organism evidence="4 5">
    <name type="scientific">Exidia glandulosa HHB12029</name>
    <dbReference type="NCBI Taxonomy" id="1314781"/>
    <lineage>
        <taxon>Eukaryota</taxon>
        <taxon>Fungi</taxon>
        <taxon>Dikarya</taxon>
        <taxon>Basidiomycota</taxon>
        <taxon>Agaricomycotina</taxon>
        <taxon>Agaricomycetes</taxon>
        <taxon>Auriculariales</taxon>
        <taxon>Exidiaceae</taxon>
        <taxon>Exidia</taxon>
    </lineage>
</organism>
<feature type="region of interest" description="Disordered" evidence="3">
    <location>
        <begin position="1"/>
        <end position="25"/>
    </location>
</feature>
<dbReference type="Proteomes" id="UP000077266">
    <property type="component" value="Unassembled WGS sequence"/>
</dbReference>
<keyword evidence="5" id="KW-1185">Reference proteome</keyword>
<dbReference type="OrthoDB" id="2401965at2759"/>
<reference evidence="4 5" key="1">
    <citation type="journal article" date="2016" name="Mol. Biol. Evol.">
        <title>Comparative Genomics of Early-Diverging Mushroom-Forming Fungi Provides Insights into the Origins of Lignocellulose Decay Capabilities.</title>
        <authorList>
            <person name="Nagy L.G."/>
            <person name="Riley R."/>
            <person name="Tritt A."/>
            <person name="Adam C."/>
            <person name="Daum C."/>
            <person name="Floudas D."/>
            <person name="Sun H."/>
            <person name="Yadav J.S."/>
            <person name="Pangilinan J."/>
            <person name="Larsson K.H."/>
            <person name="Matsuura K."/>
            <person name="Barry K."/>
            <person name="Labutti K."/>
            <person name="Kuo R."/>
            <person name="Ohm R.A."/>
            <person name="Bhattacharya S.S."/>
            <person name="Shirouzu T."/>
            <person name="Yoshinaga Y."/>
            <person name="Martin F.M."/>
            <person name="Grigoriev I.V."/>
            <person name="Hibbett D.S."/>
        </authorList>
    </citation>
    <scope>NUCLEOTIDE SEQUENCE [LARGE SCALE GENOMIC DNA]</scope>
    <source>
        <strain evidence="4 5">HHB12029</strain>
    </source>
</reference>
<dbReference type="EMBL" id="KV427287">
    <property type="protein sequence ID" value="KZV77962.1"/>
    <property type="molecule type" value="Genomic_DNA"/>
</dbReference>
<accession>A0A166MF53</accession>
<dbReference type="InParanoid" id="A0A166MF53"/>
<dbReference type="GO" id="GO:0005524">
    <property type="term" value="F:ATP binding"/>
    <property type="evidence" value="ECO:0007669"/>
    <property type="project" value="UniProtKB-KW"/>
</dbReference>
<dbReference type="InterPro" id="IPR013126">
    <property type="entry name" value="Hsp_70_fam"/>
</dbReference>
<feature type="compositionally biased region" description="Polar residues" evidence="3">
    <location>
        <begin position="11"/>
        <end position="20"/>
    </location>
</feature>
<evidence type="ECO:0000313" key="5">
    <source>
        <dbReference type="Proteomes" id="UP000077266"/>
    </source>
</evidence>
<dbReference type="Pfam" id="PF00012">
    <property type="entry name" value="HSP70"/>
    <property type="match status" value="1"/>
</dbReference>
<name>A0A166MF53_EXIGL</name>
<dbReference type="STRING" id="1314781.A0A166MF53"/>
<proteinExistence type="predicted"/>
<evidence type="ECO:0000256" key="1">
    <source>
        <dbReference type="ARBA" id="ARBA00022741"/>
    </source>
</evidence>
<protein>
    <submittedName>
        <fullName evidence="4">Uncharacterized protein</fullName>
    </submittedName>
</protein>